<comment type="similarity">
    <text evidence="1 2">Belongs to the UPF0178 family.</text>
</comment>
<comment type="caution">
    <text evidence="3">The sequence shown here is derived from an EMBL/GenBank/DDBJ whole genome shotgun (WGS) entry which is preliminary data.</text>
</comment>
<evidence type="ECO:0000313" key="3">
    <source>
        <dbReference type="EMBL" id="MBM3225933.1"/>
    </source>
</evidence>
<evidence type="ECO:0000256" key="1">
    <source>
        <dbReference type="ARBA" id="ARBA00008522"/>
    </source>
</evidence>
<dbReference type="PANTHER" id="PTHR35146:SF1">
    <property type="entry name" value="UPF0178 PROTEIN YAII"/>
    <property type="match status" value="1"/>
</dbReference>
<organism evidence="3 4">
    <name type="scientific">Tectimicrobiota bacterium</name>
    <dbReference type="NCBI Taxonomy" id="2528274"/>
    <lineage>
        <taxon>Bacteria</taxon>
        <taxon>Pseudomonadati</taxon>
        <taxon>Nitrospinota/Tectimicrobiota group</taxon>
        <taxon>Candidatus Tectimicrobiota</taxon>
    </lineage>
</organism>
<dbReference type="CDD" id="cd18720">
    <property type="entry name" value="PIN_YqxD-like"/>
    <property type="match status" value="1"/>
</dbReference>
<dbReference type="NCBIfam" id="NF001095">
    <property type="entry name" value="PRK00124.1"/>
    <property type="match status" value="1"/>
</dbReference>
<evidence type="ECO:0000313" key="4">
    <source>
        <dbReference type="Proteomes" id="UP000712673"/>
    </source>
</evidence>
<dbReference type="InterPro" id="IPR003791">
    <property type="entry name" value="UPF0178"/>
</dbReference>
<dbReference type="AlphaFoldDB" id="A0A937W2X7"/>
<reference evidence="3" key="1">
    <citation type="submission" date="2019-03" db="EMBL/GenBank/DDBJ databases">
        <title>Lake Tanganyika Metagenome-Assembled Genomes (MAGs).</title>
        <authorList>
            <person name="Tran P."/>
        </authorList>
    </citation>
    <scope>NUCLEOTIDE SEQUENCE</scope>
    <source>
        <strain evidence="3">K_DeepCast_65m_m2_066</strain>
    </source>
</reference>
<dbReference type="PANTHER" id="PTHR35146">
    <property type="entry name" value="UPF0178 PROTEIN YAII"/>
    <property type="match status" value="1"/>
</dbReference>
<evidence type="ECO:0000256" key="2">
    <source>
        <dbReference type="HAMAP-Rule" id="MF_00489"/>
    </source>
</evidence>
<gene>
    <name evidence="3" type="ORF">FJZ47_19350</name>
</gene>
<proteinExistence type="inferred from homology"/>
<dbReference type="HAMAP" id="MF_00489">
    <property type="entry name" value="UPF0178"/>
    <property type="match status" value="1"/>
</dbReference>
<name>A0A937W2X7_UNCTE</name>
<protein>
    <recommendedName>
        <fullName evidence="2">UPF0178 protein FJZ47_19350</fullName>
    </recommendedName>
</protein>
<dbReference type="Pfam" id="PF02639">
    <property type="entry name" value="DUF188"/>
    <property type="match status" value="1"/>
</dbReference>
<dbReference type="Proteomes" id="UP000712673">
    <property type="component" value="Unassembled WGS sequence"/>
</dbReference>
<accession>A0A937W2X7</accession>
<sequence>MGHTPEASTPSPRIWIDADACPGAIKELVLRMARRRHIPVCLVANRGLYAPPSPLVTVIRVAPEPDEVDRYIAAHVAPADLVITADIPLAAAVVAKQAFAINPRGEVYTSANVQERLAVRNLLQQLRTDGVVQGGPAALSAADCQQFAAALDRSLTSILKSRTPR</sequence>
<dbReference type="EMBL" id="VGLS01000730">
    <property type="protein sequence ID" value="MBM3225933.1"/>
    <property type="molecule type" value="Genomic_DNA"/>
</dbReference>